<reference evidence="20 21" key="1">
    <citation type="submission" date="2020-08" db="EMBL/GenBank/DDBJ databases">
        <title>Genomic Encyclopedia of Type Strains, Phase IV (KMG-IV): sequencing the most valuable type-strain genomes for metagenomic binning, comparative biology and taxonomic classification.</title>
        <authorList>
            <person name="Goeker M."/>
        </authorList>
    </citation>
    <scope>NUCLEOTIDE SEQUENCE [LARGE SCALE GENOMIC DNA]</scope>
    <source>
        <strain evidence="20 21">DSM 25024</strain>
    </source>
</reference>
<name>A0A7W6FVI9_9HYPH</name>
<dbReference type="Pfam" id="PF07715">
    <property type="entry name" value="Plug"/>
    <property type="match status" value="1"/>
</dbReference>
<accession>A0A7W6FVI9</accession>
<organism evidence="20 21">
    <name type="scientific">Aureimonas phyllosphaerae</name>
    <dbReference type="NCBI Taxonomy" id="1166078"/>
    <lineage>
        <taxon>Bacteria</taxon>
        <taxon>Pseudomonadati</taxon>
        <taxon>Pseudomonadota</taxon>
        <taxon>Alphaproteobacteria</taxon>
        <taxon>Hyphomicrobiales</taxon>
        <taxon>Aurantimonadaceae</taxon>
        <taxon>Aureimonas</taxon>
    </lineage>
</organism>
<dbReference type="Proteomes" id="UP000531216">
    <property type="component" value="Unassembled WGS sequence"/>
</dbReference>
<dbReference type="InterPro" id="IPR010916">
    <property type="entry name" value="TonB_box_CS"/>
</dbReference>
<evidence type="ECO:0000256" key="11">
    <source>
        <dbReference type="ARBA" id="ARBA00023136"/>
    </source>
</evidence>
<dbReference type="InterPro" id="IPR037066">
    <property type="entry name" value="Plug_dom_sf"/>
</dbReference>
<evidence type="ECO:0000256" key="5">
    <source>
        <dbReference type="ARBA" id="ARBA00022496"/>
    </source>
</evidence>
<dbReference type="InterPro" id="IPR000531">
    <property type="entry name" value="Beta-barrel_TonB"/>
</dbReference>
<dbReference type="PANTHER" id="PTHR32552">
    <property type="entry name" value="FERRICHROME IRON RECEPTOR-RELATED"/>
    <property type="match status" value="1"/>
</dbReference>
<dbReference type="PROSITE" id="PS52016">
    <property type="entry name" value="TONB_DEPENDENT_REC_3"/>
    <property type="match status" value="1"/>
</dbReference>
<evidence type="ECO:0000259" key="18">
    <source>
        <dbReference type="Pfam" id="PF00593"/>
    </source>
</evidence>
<evidence type="ECO:0000256" key="14">
    <source>
        <dbReference type="PROSITE-ProRule" id="PRU01360"/>
    </source>
</evidence>
<dbReference type="Gene3D" id="2.40.170.20">
    <property type="entry name" value="TonB-dependent receptor, beta-barrel domain"/>
    <property type="match status" value="1"/>
</dbReference>
<dbReference type="FunFam" id="2.170.130.10:FF:000001">
    <property type="entry name" value="Catecholate siderophore TonB-dependent receptor"/>
    <property type="match status" value="1"/>
</dbReference>
<gene>
    <name evidence="20" type="ORF">GGR05_003413</name>
</gene>
<keyword evidence="7 17" id="KW-0732">Signal</keyword>
<dbReference type="NCBIfam" id="NF010651">
    <property type="entry name" value="PRK14050.1"/>
    <property type="match status" value="1"/>
</dbReference>
<evidence type="ECO:0000256" key="13">
    <source>
        <dbReference type="ARBA" id="ARBA00023237"/>
    </source>
</evidence>
<keyword evidence="3 14" id="KW-0813">Transport</keyword>
<evidence type="ECO:0000256" key="10">
    <source>
        <dbReference type="ARBA" id="ARBA00023077"/>
    </source>
</evidence>
<dbReference type="RefSeq" id="WP_244546059.1">
    <property type="nucleotide sequence ID" value="NZ_FOOA01000017.1"/>
</dbReference>
<sequence>MRPSSRLFLTTTAIALGLGVGAQAQTATVELDTVVVEGAGTGGDGISGSQAAGTAPVEGYVARATTTGSKTSTPLAELPQSVSVIGREEFEDRGTQKVDEALRYTAGVFTQPFGFDSDTDWFYIRGFDATQTGVYLDGLNLYQYGFAGFSIDPFLLERVEVLRGPASVLYGGSNPGGIVNQISKRATGERLRYVEGSLTDDPNGSFAFDMGDKLGAEDGPWSIRVLGRVKGGETQTDYAENFRGMIAPMVAYEPDAETRLDLYGFFQYDNLRHTNGFFPYEGTVVDAPFGRIPRDLFYGEPDVDKFVGRQTLLGYEFEKEAGDGLTLRSKTRYARTEREEFGPYTFGFYDPATGTGFLPEPVDANSILGRLNFAHDTTADQLTTDNSATMAFATGAVDHTLLAGLDYKHYRIDQVQASGSAAPLDPIRPRYGTPLPPLFAPYIDETITLDQLGFYAQEQAKIGGVIATLNARYDRVWIDRDDRLAGNADYDGNEGALSGRAGLAYEFENDITPYVSVATFFNPQIGTAGDGRPVENQKGEQYEAGVKYDPTFFDGTFTASVFDLTRRNVVQTDPLTFLPVPIGEVQSRGVELEAKANLTENWKLTAAFTALDLEITDDIDPALIGNQPFLIPDVTASAWADYTVTSGSLEGLSAGLGLRYVGESYADNQNTLTVPDATLVDAAIRYERDDRGLSLNVNNLFDKRYVSGCQGALTCAYGQGREFVVKAHMNW</sequence>
<feature type="chain" id="PRO_5030725007" evidence="17">
    <location>
        <begin position="25"/>
        <end position="731"/>
    </location>
</feature>
<dbReference type="PROSITE" id="PS00430">
    <property type="entry name" value="TONB_DEPENDENT_REC_1"/>
    <property type="match status" value="1"/>
</dbReference>
<dbReference type="EMBL" id="JACIDO010000007">
    <property type="protein sequence ID" value="MBB3937248.1"/>
    <property type="molecule type" value="Genomic_DNA"/>
</dbReference>
<dbReference type="CDD" id="cd01347">
    <property type="entry name" value="ligand_gated_channel"/>
    <property type="match status" value="1"/>
</dbReference>
<evidence type="ECO:0000256" key="15">
    <source>
        <dbReference type="PROSITE-ProRule" id="PRU10143"/>
    </source>
</evidence>
<keyword evidence="4 14" id="KW-1134">Transmembrane beta strand</keyword>
<dbReference type="AlphaFoldDB" id="A0A7W6FVI9"/>
<feature type="signal peptide" evidence="17">
    <location>
        <begin position="1"/>
        <end position="24"/>
    </location>
</feature>
<feature type="domain" description="TonB-dependent receptor-like beta-barrel" evidence="18">
    <location>
        <begin position="255"/>
        <end position="700"/>
    </location>
</feature>
<evidence type="ECO:0000256" key="2">
    <source>
        <dbReference type="ARBA" id="ARBA00009810"/>
    </source>
</evidence>
<evidence type="ECO:0000256" key="3">
    <source>
        <dbReference type="ARBA" id="ARBA00022448"/>
    </source>
</evidence>
<proteinExistence type="inferred from homology"/>
<dbReference type="GO" id="GO:0015891">
    <property type="term" value="P:siderophore transport"/>
    <property type="evidence" value="ECO:0007669"/>
    <property type="project" value="InterPro"/>
</dbReference>
<evidence type="ECO:0000256" key="4">
    <source>
        <dbReference type="ARBA" id="ARBA00022452"/>
    </source>
</evidence>
<dbReference type="GO" id="GO:0009279">
    <property type="term" value="C:cell outer membrane"/>
    <property type="evidence" value="ECO:0007669"/>
    <property type="project" value="UniProtKB-SubCell"/>
</dbReference>
<keyword evidence="12 20" id="KW-0675">Receptor</keyword>
<dbReference type="GO" id="GO:0038023">
    <property type="term" value="F:signaling receptor activity"/>
    <property type="evidence" value="ECO:0007669"/>
    <property type="project" value="InterPro"/>
</dbReference>
<evidence type="ECO:0000256" key="16">
    <source>
        <dbReference type="RuleBase" id="RU003357"/>
    </source>
</evidence>
<evidence type="ECO:0000256" key="7">
    <source>
        <dbReference type="ARBA" id="ARBA00022729"/>
    </source>
</evidence>
<dbReference type="Gene3D" id="2.170.130.10">
    <property type="entry name" value="TonB-dependent receptor, plug domain"/>
    <property type="match status" value="1"/>
</dbReference>
<evidence type="ECO:0000313" key="20">
    <source>
        <dbReference type="EMBL" id="MBB3937248.1"/>
    </source>
</evidence>
<evidence type="ECO:0000256" key="8">
    <source>
        <dbReference type="ARBA" id="ARBA00023004"/>
    </source>
</evidence>
<comment type="subcellular location">
    <subcellularLocation>
        <location evidence="1 14">Cell outer membrane</location>
        <topology evidence="1 14">Multi-pass membrane protein</topology>
    </subcellularLocation>
</comment>
<dbReference type="GO" id="GO:0015344">
    <property type="term" value="F:siderophore uptake transmembrane transporter activity"/>
    <property type="evidence" value="ECO:0007669"/>
    <property type="project" value="TreeGrafter"/>
</dbReference>
<dbReference type="Pfam" id="PF00593">
    <property type="entry name" value="TonB_dep_Rec_b-barrel"/>
    <property type="match status" value="1"/>
</dbReference>
<comment type="similarity">
    <text evidence="2 14 16">Belongs to the TonB-dependent receptor family.</text>
</comment>
<keyword evidence="6 14" id="KW-0812">Transmembrane</keyword>
<dbReference type="SUPFAM" id="SSF56935">
    <property type="entry name" value="Porins"/>
    <property type="match status" value="1"/>
</dbReference>
<keyword evidence="5" id="KW-0410">Iron transport</keyword>
<evidence type="ECO:0000259" key="19">
    <source>
        <dbReference type="Pfam" id="PF07715"/>
    </source>
</evidence>
<keyword evidence="10 15" id="KW-0798">TonB box</keyword>
<feature type="domain" description="TonB-dependent receptor plug" evidence="19">
    <location>
        <begin position="75"/>
        <end position="178"/>
    </location>
</feature>
<evidence type="ECO:0000313" key="21">
    <source>
        <dbReference type="Proteomes" id="UP000531216"/>
    </source>
</evidence>
<dbReference type="InterPro" id="IPR012910">
    <property type="entry name" value="Plug_dom"/>
</dbReference>
<evidence type="ECO:0000256" key="1">
    <source>
        <dbReference type="ARBA" id="ARBA00004571"/>
    </source>
</evidence>
<keyword evidence="9" id="KW-0406">Ion transport</keyword>
<dbReference type="InterPro" id="IPR039426">
    <property type="entry name" value="TonB-dep_rcpt-like"/>
</dbReference>
<evidence type="ECO:0000256" key="17">
    <source>
        <dbReference type="SAM" id="SignalP"/>
    </source>
</evidence>
<feature type="short sequence motif" description="TonB box" evidence="15">
    <location>
        <begin position="33"/>
        <end position="39"/>
    </location>
</feature>
<protein>
    <submittedName>
        <fullName evidence="20">Iron complex outermembrane receptor protein</fullName>
    </submittedName>
</protein>
<keyword evidence="11 14" id="KW-0472">Membrane</keyword>
<dbReference type="InterPro" id="IPR010105">
    <property type="entry name" value="TonB_sidphr_rcpt"/>
</dbReference>
<evidence type="ECO:0000256" key="9">
    <source>
        <dbReference type="ARBA" id="ARBA00023065"/>
    </source>
</evidence>
<comment type="caution">
    <text evidence="20">The sequence shown here is derived from an EMBL/GenBank/DDBJ whole genome shotgun (WGS) entry which is preliminary data.</text>
</comment>
<evidence type="ECO:0000256" key="12">
    <source>
        <dbReference type="ARBA" id="ARBA00023170"/>
    </source>
</evidence>
<keyword evidence="8" id="KW-0408">Iron</keyword>
<dbReference type="PANTHER" id="PTHR32552:SF68">
    <property type="entry name" value="FERRICHROME OUTER MEMBRANE TRANSPORTER_PHAGE RECEPTOR"/>
    <property type="match status" value="1"/>
</dbReference>
<evidence type="ECO:0000256" key="6">
    <source>
        <dbReference type="ARBA" id="ARBA00022692"/>
    </source>
</evidence>
<keyword evidence="21" id="KW-1185">Reference proteome</keyword>
<dbReference type="InterPro" id="IPR036942">
    <property type="entry name" value="Beta-barrel_TonB_sf"/>
</dbReference>
<dbReference type="NCBIfam" id="TIGR01783">
    <property type="entry name" value="TonB-siderophor"/>
    <property type="match status" value="1"/>
</dbReference>
<keyword evidence="13 14" id="KW-0998">Cell outer membrane</keyword>